<keyword evidence="6" id="KW-1185">Reference proteome</keyword>
<proteinExistence type="predicted"/>
<accession>A0ABY2NKW9</accession>
<comment type="caution">
    <text evidence="5">The sequence shown here is derived from an EMBL/GenBank/DDBJ whole genome shotgun (WGS) entry which is preliminary data.</text>
</comment>
<dbReference type="Proteomes" id="UP000298112">
    <property type="component" value="Unassembled WGS sequence"/>
</dbReference>
<dbReference type="EMBL" id="RQHF01000030">
    <property type="protein sequence ID" value="TGM51344.1"/>
    <property type="molecule type" value="Genomic_DNA"/>
</dbReference>
<dbReference type="CDD" id="cd03809">
    <property type="entry name" value="GT4_MtfB-like"/>
    <property type="match status" value="1"/>
</dbReference>
<keyword evidence="1" id="KW-0808">Transferase</keyword>
<gene>
    <name evidence="5" type="ORF">EHQ95_13585</name>
</gene>
<dbReference type="Pfam" id="PF13439">
    <property type="entry name" value="Glyco_transf_4"/>
    <property type="match status" value="1"/>
</dbReference>
<keyword evidence="2" id="KW-0472">Membrane</keyword>
<dbReference type="Gene3D" id="3.40.50.2000">
    <property type="entry name" value="Glycogen Phosphorylase B"/>
    <property type="match status" value="2"/>
</dbReference>
<dbReference type="PANTHER" id="PTHR46401:SF2">
    <property type="entry name" value="GLYCOSYLTRANSFERASE WBBK-RELATED"/>
    <property type="match status" value="1"/>
</dbReference>
<organism evidence="5 6">
    <name type="scientific">Leptospira vanthielii</name>
    <dbReference type="NCBI Taxonomy" id="293085"/>
    <lineage>
        <taxon>Bacteria</taxon>
        <taxon>Pseudomonadati</taxon>
        <taxon>Spirochaetota</taxon>
        <taxon>Spirochaetia</taxon>
        <taxon>Leptospirales</taxon>
        <taxon>Leptospiraceae</taxon>
        <taxon>Leptospira</taxon>
    </lineage>
</organism>
<reference evidence="6" key="1">
    <citation type="journal article" date="2019" name="PLoS Negl. Trop. Dis.">
        <title>Revisiting the worldwide diversity of Leptospira species in the environment.</title>
        <authorList>
            <person name="Vincent A.T."/>
            <person name="Schiettekatte O."/>
            <person name="Bourhy P."/>
            <person name="Veyrier F.J."/>
            <person name="Picardeau M."/>
        </authorList>
    </citation>
    <scope>NUCLEOTIDE SEQUENCE [LARGE SCALE GENOMIC DNA]</scope>
    <source>
        <strain evidence="6">201601955</strain>
    </source>
</reference>
<feature type="domain" description="Glycosyl transferase family 1" evidence="3">
    <location>
        <begin position="219"/>
        <end position="372"/>
    </location>
</feature>
<evidence type="ECO:0000313" key="5">
    <source>
        <dbReference type="EMBL" id="TGM51344.1"/>
    </source>
</evidence>
<sequence length="401" mass="46575">MKILFDHQIFFQNKYGGISKIFFEIFKRLNDKKIEYSCSVDLSNYSEGFIFEKKTKRQLNRVSFFSLYSFYKIVIALLLRFRFPFSDFLLNKDSGVQRFSLSKQIKYLNEEVNCAILNNEYTVFHPTYYHRYFLPLLKRSNTKLVLTIHDCVHELFPEFYGSNNFILRNREILSVAADKIVCVSHSTKADFLRLYSHIPEEKVSVIYNAGDLSKEPIETPSFANKEFLLFVGNRGEYKNFIFLLKAFSLIAKEKNLYLVCAGGKKFSSHEKNEIKKMNLEKQVVHVSFSSETTLANLYRNAKLFIYPSLYEGFGIPLLEAMSVGCPVFCSQINVFKEVAGDAAAYFDPLNHFALSELLVEILNSTEKLNSLRVKGFARVQNFSWEKCADSYLKIYEDLSKV</sequence>
<evidence type="ECO:0000256" key="1">
    <source>
        <dbReference type="ARBA" id="ARBA00022679"/>
    </source>
</evidence>
<keyword evidence="2" id="KW-1133">Transmembrane helix</keyword>
<evidence type="ECO:0000259" key="4">
    <source>
        <dbReference type="Pfam" id="PF13439"/>
    </source>
</evidence>
<protein>
    <submittedName>
        <fullName evidence="5">Glycosyltransferase family 1 protein</fullName>
    </submittedName>
</protein>
<dbReference type="RefSeq" id="WP_135659736.1">
    <property type="nucleotide sequence ID" value="NZ_RQHF01000030.1"/>
</dbReference>
<dbReference type="Pfam" id="PF00534">
    <property type="entry name" value="Glycos_transf_1"/>
    <property type="match status" value="1"/>
</dbReference>
<keyword evidence="2" id="KW-0812">Transmembrane</keyword>
<dbReference type="SUPFAM" id="SSF53756">
    <property type="entry name" value="UDP-Glycosyltransferase/glycogen phosphorylase"/>
    <property type="match status" value="1"/>
</dbReference>
<dbReference type="InterPro" id="IPR028098">
    <property type="entry name" value="Glyco_trans_4-like_N"/>
</dbReference>
<dbReference type="InterPro" id="IPR001296">
    <property type="entry name" value="Glyco_trans_1"/>
</dbReference>
<evidence type="ECO:0000256" key="2">
    <source>
        <dbReference type="SAM" id="Phobius"/>
    </source>
</evidence>
<feature type="transmembrane region" description="Helical" evidence="2">
    <location>
        <begin position="62"/>
        <end position="83"/>
    </location>
</feature>
<name>A0ABY2NKW9_9LEPT</name>
<feature type="domain" description="Glycosyltransferase subfamily 4-like N-terminal" evidence="4">
    <location>
        <begin position="119"/>
        <end position="213"/>
    </location>
</feature>
<dbReference type="PANTHER" id="PTHR46401">
    <property type="entry name" value="GLYCOSYLTRANSFERASE WBBK-RELATED"/>
    <property type="match status" value="1"/>
</dbReference>
<evidence type="ECO:0000313" key="6">
    <source>
        <dbReference type="Proteomes" id="UP000298112"/>
    </source>
</evidence>
<evidence type="ECO:0000259" key="3">
    <source>
        <dbReference type="Pfam" id="PF00534"/>
    </source>
</evidence>